<evidence type="ECO:0000256" key="10">
    <source>
        <dbReference type="ARBA" id="ARBA00023002"/>
    </source>
</evidence>
<evidence type="ECO:0000313" key="17">
    <source>
        <dbReference type="Proteomes" id="UP000015102"/>
    </source>
</evidence>
<dbReference type="Gene3D" id="1.25.40.10">
    <property type="entry name" value="Tetratricopeptide repeat domain"/>
    <property type="match status" value="1"/>
</dbReference>
<keyword evidence="7" id="KW-0256">Endoplasmic reticulum</keyword>
<keyword evidence="13" id="KW-0175">Coiled coil</keyword>
<dbReference type="Gene3D" id="6.10.140.1460">
    <property type="match status" value="1"/>
</dbReference>
<dbReference type="GO" id="GO:0005788">
    <property type="term" value="C:endoplasmic reticulum lumen"/>
    <property type="evidence" value="ECO:0007669"/>
    <property type="project" value="UniProtKB-SubCell"/>
</dbReference>
<keyword evidence="11" id="KW-0408">Iron</keyword>
<dbReference type="InterPro" id="IPR006620">
    <property type="entry name" value="Pro_4_hyd_alph"/>
</dbReference>
<dbReference type="OMA" id="DAVFWHN"/>
<evidence type="ECO:0000259" key="15">
    <source>
        <dbReference type="PROSITE" id="PS51471"/>
    </source>
</evidence>
<dbReference type="PANTHER" id="PTHR10869:SF216">
    <property type="entry name" value="PROCOLLAGEN-PROLINE 4-DIOXYGENASE"/>
    <property type="match status" value="1"/>
</dbReference>
<evidence type="ECO:0000256" key="2">
    <source>
        <dbReference type="ARBA" id="ARBA00002035"/>
    </source>
</evidence>
<evidence type="ECO:0000256" key="3">
    <source>
        <dbReference type="ARBA" id="ARBA00004319"/>
    </source>
</evidence>
<keyword evidence="9" id="KW-0223">Dioxygenase</keyword>
<dbReference type="EnsemblMetazoa" id="MESCA000936-RA">
    <property type="protein sequence ID" value="MESCA000936-PA"/>
    <property type="gene ID" value="MESCA000936"/>
</dbReference>
<dbReference type="Gene3D" id="2.60.120.620">
    <property type="entry name" value="q2cbj1_9rhob like domain"/>
    <property type="match status" value="1"/>
</dbReference>
<dbReference type="STRING" id="36166.T1GCC6"/>
<proteinExistence type="inferred from homology"/>
<dbReference type="Pfam" id="PF13640">
    <property type="entry name" value="2OG-FeII_Oxy_3"/>
    <property type="match status" value="1"/>
</dbReference>
<keyword evidence="6" id="KW-0479">Metal-binding</keyword>
<name>T1GCC6_MEGSC</name>
<evidence type="ECO:0000256" key="9">
    <source>
        <dbReference type="ARBA" id="ARBA00022964"/>
    </source>
</evidence>
<evidence type="ECO:0000313" key="16">
    <source>
        <dbReference type="EnsemblMetazoa" id="MESCA000936-PA"/>
    </source>
</evidence>
<dbReference type="GO" id="GO:0005506">
    <property type="term" value="F:iron ion binding"/>
    <property type="evidence" value="ECO:0007669"/>
    <property type="project" value="InterPro"/>
</dbReference>
<evidence type="ECO:0000256" key="1">
    <source>
        <dbReference type="ARBA" id="ARBA00001961"/>
    </source>
</evidence>
<accession>T1GCC6</accession>
<dbReference type="EMBL" id="CAQQ02390584">
    <property type="status" value="NOT_ANNOTATED_CDS"/>
    <property type="molecule type" value="Genomic_DNA"/>
</dbReference>
<evidence type="ECO:0000256" key="8">
    <source>
        <dbReference type="ARBA" id="ARBA00022896"/>
    </source>
</evidence>
<dbReference type="SMART" id="SM00702">
    <property type="entry name" value="P4Hc"/>
    <property type="match status" value="1"/>
</dbReference>
<dbReference type="PANTHER" id="PTHR10869">
    <property type="entry name" value="PROLYL 4-HYDROXYLASE ALPHA SUBUNIT"/>
    <property type="match status" value="1"/>
</dbReference>
<comment type="subcellular location">
    <subcellularLocation>
        <location evidence="3">Endoplasmic reticulum lumen</location>
    </subcellularLocation>
</comment>
<keyword evidence="17" id="KW-1185">Reference proteome</keyword>
<protein>
    <recommendedName>
        <fullName evidence="5">procollagen-proline 4-dioxygenase</fullName>
        <ecNumber evidence="5">1.14.11.2</ecNumber>
    </recommendedName>
</protein>
<dbReference type="EC" id="1.14.11.2" evidence="5"/>
<feature type="domain" description="Fe2OG dioxygenase" evidence="15">
    <location>
        <begin position="384"/>
        <end position="485"/>
    </location>
</feature>
<evidence type="ECO:0000256" key="5">
    <source>
        <dbReference type="ARBA" id="ARBA00012269"/>
    </source>
</evidence>
<dbReference type="PROSITE" id="PS51471">
    <property type="entry name" value="FE2OG_OXY"/>
    <property type="match status" value="1"/>
</dbReference>
<dbReference type="Pfam" id="PF08336">
    <property type="entry name" value="P4Ha_N"/>
    <property type="match status" value="1"/>
</dbReference>
<feature type="signal peptide" evidence="14">
    <location>
        <begin position="1"/>
        <end position="15"/>
    </location>
</feature>
<dbReference type="InterPro" id="IPR044862">
    <property type="entry name" value="Pro_4_hyd_alph_FE2OG_OXY"/>
</dbReference>
<dbReference type="HOGENOM" id="CLU_024155_1_1_1"/>
<organism evidence="16 17">
    <name type="scientific">Megaselia scalaris</name>
    <name type="common">Humpbacked fly</name>
    <name type="synonym">Phora scalaris</name>
    <dbReference type="NCBI Taxonomy" id="36166"/>
    <lineage>
        <taxon>Eukaryota</taxon>
        <taxon>Metazoa</taxon>
        <taxon>Ecdysozoa</taxon>
        <taxon>Arthropoda</taxon>
        <taxon>Hexapoda</taxon>
        <taxon>Insecta</taxon>
        <taxon>Pterygota</taxon>
        <taxon>Neoptera</taxon>
        <taxon>Endopterygota</taxon>
        <taxon>Diptera</taxon>
        <taxon>Brachycera</taxon>
        <taxon>Muscomorpha</taxon>
        <taxon>Platypezoidea</taxon>
        <taxon>Phoridae</taxon>
        <taxon>Megaseliini</taxon>
        <taxon>Megaselia</taxon>
    </lineage>
</organism>
<evidence type="ECO:0000256" key="7">
    <source>
        <dbReference type="ARBA" id="ARBA00022824"/>
    </source>
</evidence>
<comment type="cofactor">
    <cofactor evidence="1">
        <name>L-ascorbate</name>
        <dbReference type="ChEBI" id="CHEBI:38290"/>
    </cofactor>
</comment>
<keyword evidence="14" id="KW-0732">Signal</keyword>
<feature type="coiled-coil region" evidence="13">
    <location>
        <begin position="46"/>
        <end position="80"/>
    </location>
</feature>
<evidence type="ECO:0000256" key="12">
    <source>
        <dbReference type="ARBA" id="ARBA00023180"/>
    </source>
</evidence>
<evidence type="ECO:0000256" key="6">
    <source>
        <dbReference type="ARBA" id="ARBA00022723"/>
    </source>
</evidence>
<comment type="similarity">
    <text evidence="4">Belongs to the P4HA family.</text>
</comment>
<evidence type="ECO:0000256" key="14">
    <source>
        <dbReference type="SAM" id="SignalP"/>
    </source>
</evidence>
<feature type="chain" id="PRO_5013402403" description="procollagen-proline 4-dioxygenase" evidence="14">
    <location>
        <begin position="16"/>
        <end position="485"/>
    </location>
</feature>
<dbReference type="InterPro" id="IPR005123">
    <property type="entry name" value="Oxoglu/Fe-dep_dioxygenase_dom"/>
</dbReference>
<comment type="function">
    <text evidence="2">Catalyzes the post-translational formation of 4-hydroxyproline in -Xaa-Pro-Gly- sequences in collagens and other proteins.</text>
</comment>
<keyword evidence="12" id="KW-0325">Glycoprotein</keyword>
<keyword evidence="10" id="KW-0560">Oxidoreductase</keyword>
<evidence type="ECO:0000256" key="11">
    <source>
        <dbReference type="ARBA" id="ARBA00023004"/>
    </source>
</evidence>
<dbReference type="GO" id="GO:0004656">
    <property type="term" value="F:procollagen-proline 4-dioxygenase activity"/>
    <property type="evidence" value="ECO:0007669"/>
    <property type="project" value="UniProtKB-EC"/>
</dbReference>
<reference evidence="16" key="2">
    <citation type="submission" date="2015-06" db="UniProtKB">
        <authorList>
            <consortium name="EnsemblMetazoa"/>
        </authorList>
    </citation>
    <scope>IDENTIFICATION</scope>
</reference>
<dbReference type="InterPro" id="IPR013547">
    <property type="entry name" value="P4H_N"/>
</dbReference>
<sequence length="485" mass="56017">MQFTAFLVLLAIALAQSSKDYHYSLRHLKEAYQKEADLLNYLKEYNSEFQRHLDKIKKDIRKIKSEHEIAEKDVDNYFRNPFNSFHIIKRIFVDYKEFHQEISENKIFENFKHEANKIIITEEYPTDEDLLSSAMSIARIQETYNIQTSELASGLIAGVKIADSMSWKRTQEWMKEALTKFYPKLKSDTDSIDILEQMANITVNIRDVETTLNITETILKVQPDNLVARSANVLMKSLPNNFKEMIPKHENKSNRLTPETFRTYEAVCRDEIKQTPQQTKDLFCSYASNDNPFLKLAPFKLEVISLEPNIVIYHDVLYNSEIDFFKTKALPFITRSKTGATSVTYGRTSDLRTSHGTFVHYKGVPQLENLIKRVEDMTRLSIEGIPQVQVSNYGMGGHYGPHYDCFGDKLSQTPYNEEGDRISTAMFYASDVEFGGSTAFPKLRLNVKPRKGSMVFWYNLHTSGKKDFRSLHAGCPVIKGSKWSM</sequence>
<evidence type="ECO:0000256" key="13">
    <source>
        <dbReference type="SAM" id="Coils"/>
    </source>
</evidence>
<dbReference type="InterPro" id="IPR045054">
    <property type="entry name" value="P4HA-like"/>
</dbReference>
<dbReference type="InterPro" id="IPR011990">
    <property type="entry name" value="TPR-like_helical_dom_sf"/>
</dbReference>
<evidence type="ECO:0000256" key="4">
    <source>
        <dbReference type="ARBA" id="ARBA00006511"/>
    </source>
</evidence>
<reference evidence="17" key="1">
    <citation type="submission" date="2013-02" db="EMBL/GenBank/DDBJ databases">
        <authorList>
            <person name="Hughes D."/>
        </authorList>
    </citation>
    <scope>NUCLEOTIDE SEQUENCE</scope>
    <source>
        <strain>Durham</strain>
        <strain evidence="17">NC isolate 2 -- Noor lab</strain>
    </source>
</reference>
<keyword evidence="8" id="KW-0847">Vitamin C</keyword>
<dbReference type="Proteomes" id="UP000015102">
    <property type="component" value="Unassembled WGS sequence"/>
</dbReference>
<dbReference type="AlphaFoldDB" id="T1GCC6"/>
<dbReference type="GO" id="GO:0031418">
    <property type="term" value="F:L-ascorbic acid binding"/>
    <property type="evidence" value="ECO:0007669"/>
    <property type="project" value="UniProtKB-KW"/>
</dbReference>